<evidence type="ECO:0000313" key="16">
    <source>
        <dbReference type="EMBL" id="MFC5464700.1"/>
    </source>
</evidence>
<dbReference type="InterPro" id="IPR049035">
    <property type="entry name" value="ADDB_N"/>
</dbReference>
<dbReference type="Gene3D" id="6.10.140.1030">
    <property type="match status" value="1"/>
</dbReference>
<evidence type="ECO:0000259" key="15">
    <source>
        <dbReference type="PROSITE" id="PS51217"/>
    </source>
</evidence>
<gene>
    <name evidence="14 16" type="primary">addB</name>
    <name evidence="16" type="ORF">ACFPM4_08030</name>
</gene>
<comment type="caution">
    <text evidence="16">The sequence shown here is derived from an EMBL/GenBank/DDBJ whole genome shotgun (WGS) entry which is preliminary data.</text>
</comment>
<dbReference type="GO" id="GO:0016787">
    <property type="term" value="F:hydrolase activity"/>
    <property type="evidence" value="ECO:0007669"/>
    <property type="project" value="UniProtKB-KW"/>
</dbReference>
<feature type="binding site" evidence="14">
    <location>
        <position position="1126"/>
    </location>
    <ligand>
        <name>[4Fe-4S] cluster</name>
        <dbReference type="ChEBI" id="CHEBI:49883"/>
    </ligand>
</feature>
<evidence type="ECO:0000256" key="1">
    <source>
        <dbReference type="ARBA" id="ARBA00022485"/>
    </source>
</evidence>
<keyword evidence="11 14" id="KW-0411">Iron-sulfur</keyword>
<feature type="binding site" evidence="14">
    <location>
        <position position="801"/>
    </location>
    <ligand>
        <name>[4Fe-4S] cluster</name>
        <dbReference type="ChEBI" id="CHEBI:49883"/>
    </ligand>
</feature>
<dbReference type="EMBL" id="JBHSMC010000011">
    <property type="protein sequence ID" value="MFC5464700.1"/>
    <property type="molecule type" value="Genomic_DNA"/>
</dbReference>
<evidence type="ECO:0000256" key="7">
    <source>
        <dbReference type="ARBA" id="ARBA00022806"/>
    </source>
</evidence>
<feature type="binding site" evidence="14">
    <location>
        <position position="1123"/>
    </location>
    <ligand>
        <name>[4Fe-4S] cluster</name>
        <dbReference type="ChEBI" id="CHEBI:49883"/>
    </ligand>
</feature>
<dbReference type="GO" id="GO:0003678">
    <property type="term" value="F:DNA helicase activity"/>
    <property type="evidence" value="ECO:0007669"/>
    <property type="project" value="UniProtKB-EC"/>
</dbReference>
<comment type="function">
    <text evidence="14">The heterodimer acts as both an ATP-dependent DNA helicase and an ATP-dependent, dual-direction single-stranded exonuclease. Recognizes the chi site generating a DNA molecule suitable for the initiation of homologous recombination. The AddB subunit has 5' -&gt; 3' nuclease activity but not helicase activity.</text>
</comment>
<keyword evidence="1 14" id="KW-0004">4Fe-4S</keyword>
<dbReference type="Gene3D" id="3.40.50.300">
    <property type="entry name" value="P-loop containing nucleotide triphosphate hydrolases"/>
    <property type="match status" value="3"/>
</dbReference>
<evidence type="ECO:0000256" key="5">
    <source>
        <dbReference type="ARBA" id="ARBA00022763"/>
    </source>
</evidence>
<dbReference type="PANTHER" id="PTHR30591">
    <property type="entry name" value="RECBCD ENZYME SUBUNIT RECC"/>
    <property type="match status" value="1"/>
</dbReference>
<keyword evidence="17" id="KW-1185">Reference proteome</keyword>
<dbReference type="PROSITE" id="PS51217">
    <property type="entry name" value="UVRD_HELICASE_CTER"/>
    <property type="match status" value="1"/>
</dbReference>
<organism evidence="16 17">
    <name type="scientific">Lederbergia graminis</name>
    <dbReference type="NCBI Taxonomy" id="735518"/>
    <lineage>
        <taxon>Bacteria</taxon>
        <taxon>Bacillati</taxon>
        <taxon>Bacillota</taxon>
        <taxon>Bacilli</taxon>
        <taxon>Bacillales</taxon>
        <taxon>Bacillaceae</taxon>
        <taxon>Lederbergia</taxon>
    </lineage>
</organism>
<dbReference type="RefSeq" id="WP_382349935.1">
    <property type="nucleotide sequence ID" value="NZ_JBHSMC010000011.1"/>
</dbReference>
<keyword evidence="7 14" id="KW-0347">Helicase</keyword>
<dbReference type="Pfam" id="PF21445">
    <property type="entry name" value="ADDB_N"/>
    <property type="match status" value="1"/>
</dbReference>
<dbReference type="SUPFAM" id="SSF52540">
    <property type="entry name" value="P-loop containing nucleoside triphosphate hydrolases"/>
    <property type="match status" value="2"/>
</dbReference>
<reference evidence="17" key="1">
    <citation type="journal article" date="2019" name="Int. J. Syst. Evol. Microbiol.">
        <title>The Global Catalogue of Microorganisms (GCM) 10K type strain sequencing project: providing services to taxonomists for standard genome sequencing and annotation.</title>
        <authorList>
            <consortium name="The Broad Institute Genomics Platform"/>
            <consortium name="The Broad Institute Genome Sequencing Center for Infectious Disease"/>
            <person name="Wu L."/>
            <person name="Ma J."/>
        </authorList>
    </citation>
    <scope>NUCLEOTIDE SEQUENCE [LARGE SCALE GENOMIC DNA]</scope>
    <source>
        <strain evidence="17">CGMCC 1.12237</strain>
    </source>
</reference>
<comment type="similarity">
    <text evidence="14">Belongs to the helicase family. AddB/RexB type 1 subfamily.</text>
</comment>
<dbReference type="HAMAP" id="MF_01452">
    <property type="entry name" value="AddB_type1"/>
    <property type="match status" value="1"/>
</dbReference>
<keyword evidence="8 14" id="KW-0269">Exonuclease</keyword>
<keyword evidence="5 14" id="KW-0227">DNA damage</keyword>
<keyword evidence="9 14" id="KW-0067">ATP-binding</keyword>
<evidence type="ECO:0000256" key="12">
    <source>
        <dbReference type="ARBA" id="ARBA00023125"/>
    </source>
</evidence>
<evidence type="ECO:0000256" key="14">
    <source>
        <dbReference type="HAMAP-Rule" id="MF_01452"/>
    </source>
</evidence>
<dbReference type="Gene3D" id="3.90.320.10">
    <property type="match status" value="1"/>
</dbReference>
<evidence type="ECO:0000256" key="8">
    <source>
        <dbReference type="ARBA" id="ARBA00022839"/>
    </source>
</evidence>
<keyword evidence="13 14" id="KW-0234">DNA repair</keyword>
<feature type="domain" description="UvrD-like helicase C-terminal" evidence="15">
    <location>
        <begin position="279"/>
        <end position="597"/>
    </location>
</feature>
<comment type="cofactor">
    <cofactor evidence="14">
        <name>[4Fe-4S] cluster</name>
        <dbReference type="ChEBI" id="CHEBI:49883"/>
    </cofactor>
    <text evidence="14">Binds 1 [4Fe-4S] cluster.</text>
</comment>
<keyword evidence="4 14" id="KW-0547">Nucleotide-binding</keyword>
<keyword evidence="3 14" id="KW-0479">Metal-binding</keyword>
<dbReference type="InterPro" id="IPR027417">
    <property type="entry name" value="P-loop_NTPase"/>
</dbReference>
<dbReference type="InterPro" id="IPR038726">
    <property type="entry name" value="PDDEXK_AddAB-type"/>
</dbReference>
<dbReference type="InterPro" id="IPR011604">
    <property type="entry name" value="PDDEXK-like_dom_sf"/>
</dbReference>
<comment type="subunit">
    <text evidence="14">Heterodimer of AddA and AddB.</text>
</comment>
<sequence>MSLRFVIGRSGTGKTTKFLREIEEELIQRPSGRPILYIVPDQMTFLSEYRLVNFPRLTGMIRTQVFSFTRLAWRVLQETGGASRKHISSTGLNMLIRKIIEDHKDDLRLFRKAADKSGFVQHVEGMLKEFKNYCITPNELQTKQEELAFSVSTRELADKIHDLELIYGKFEEALVGKYIDSNDYLTLLTNAIEKSNYLRDAEIYIDGFHDFTPQEYQVIEKLMSHCHRVSVALTLDRPYKHGTIPEDLHLFRITGETYSILFELARNTNIEIEEDVYLAETPRFQDDSLQHLERHFEKRPVKPFNNTTAIQLKIAANRRAEIEGVAREIRKLLMDHNYRYQDIAVLMRNGQDYQDIIETIFYDYEIPYFIDRKRPMLNHPLIELIRSMLEVIHSNWRYEPVFRAVKTDLLFPLHSNIPQMRDQMDRLENYVLAYGIKGNRWTEKTSWTYRRFQGFELESLPQTDAEKALEDEINESRNIIVEPISFLAKRLKNARNGRELCEAIYVTLEELNIPEKLAERGKVAEEKGDLTTAREHEQAWNAVIELLDQFVEIFGEARLSMEESIAIIDAGLEASQFSLIPPAIDQVFIADIELSRVSNIKAAFVIGLNDGVMPAKKTEEGVLSEDDRTELISSGLTIAPTIKKKLFDEEFIAYRAFTVSEQKLYVSFPLANEEGKALLPSPYIKRLKELFPHMQETNVVNEPSELATEEQLEYISHPNTAIAFLTGQLQLLKRNYPIADFWWDVYNFYMQHPNEKLKARRVLSSLYYQNETRRLKEETSKELYGEEMLASVSRMENFHGCAFAHFSSYGLKLRERDMYRLEAPHIGELFHGALKWIAEEVARQGLSWAKLTKEQCDSLAKGAVESLAPKLLNQILLSSNRHNYIKRKLEQVISRASFALSNQAKNSDFTPIGLELAFGPRNELPPLSFVLNNGTKMQLQGRIDRVDKAEDENGVYLRVIDYKSSNRAIDLTEVYHGLALQMLTYLDIVITHSSQLIGMDATPAGVLYFHVHNPMINSENMLSLDEIENELLKKFKMQGLLLSDANIIRLMDNSLETGSSNIINASINKDGSLSSRSKANTANPDEFKVLRKYVRNMYKKSGEKIMSGTVDINPYRLGNRTPCQFCAFKSVCQIDPSFENNQYRPIIRQSSADIFAQLREEGDND</sequence>
<keyword evidence="2 14" id="KW-0540">Nuclease</keyword>
<accession>A0ABW0LG03</accession>
<keyword evidence="10 14" id="KW-0408">Iron</keyword>
<comment type="miscellaneous">
    <text evidence="14">Despite having conserved helicase domains, this subunit does not have helicase activity.</text>
</comment>
<evidence type="ECO:0000256" key="10">
    <source>
        <dbReference type="ARBA" id="ARBA00023004"/>
    </source>
</evidence>
<keyword evidence="6 14" id="KW-0378">Hydrolase</keyword>
<evidence type="ECO:0000313" key="17">
    <source>
        <dbReference type="Proteomes" id="UP001596147"/>
    </source>
</evidence>
<dbReference type="Pfam" id="PF12705">
    <property type="entry name" value="PDDEXK_1"/>
    <property type="match status" value="1"/>
</dbReference>
<proteinExistence type="inferred from homology"/>
<dbReference type="PANTHER" id="PTHR30591:SF1">
    <property type="entry name" value="RECBCD ENZYME SUBUNIT RECC"/>
    <property type="match status" value="1"/>
</dbReference>
<name>A0ABW0LG03_9BACI</name>
<comment type="cofactor">
    <cofactor evidence="14">
        <name>Mg(2+)</name>
        <dbReference type="ChEBI" id="CHEBI:18420"/>
    </cofactor>
</comment>
<evidence type="ECO:0000256" key="11">
    <source>
        <dbReference type="ARBA" id="ARBA00023014"/>
    </source>
</evidence>
<dbReference type="NCBIfam" id="TIGR02773">
    <property type="entry name" value="addB_Gpos"/>
    <property type="match status" value="1"/>
</dbReference>
<protein>
    <recommendedName>
        <fullName evidence="14">ATP-dependent helicase/deoxyribonuclease subunit B</fullName>
        <ecNumber evidence="14">3.1.-.-</ecNumber>
    </recommendedName>
    <alternativeName>
        <fullName evidence="14">ATP-dependent helicase/nuclease subunit AddB</fullName>
    </alternativeName>
</protein>
<dbReference type="InterPro" id="IPR014017">
    <property type="entry name" value="DNA_helicase_UvrD-like_C"/>
</dbReference>
<evidence type="ECO:0000256" key="6">
    <source>
        <dbReference type="ARBA" id="ARBA00022801"/>
    </source>
</evidence>
<keyword evidence="12 14" id="KW-0238">DNA-binding</keyword>
<dbReference type="EC" id="3.1.-.-" evidence="14"/>
<evidence type="ECO:0000256" key="2">
    <source>
        <dbReference type="ARBA" id="ARBA00022722"/>
    </source>
</evidence>
<evidence type="ECO:0000256" key="4">
    <source>
        <dbReference type="ARBA" id="ARBA00022741"/>
    </source>
</evidence>
<dbReference type="Proteomes" id="UP001596147">
    <property type="component" value="Unassembled WGS sequence"/>
</dbReference>
<evidence type="ECO:0000256" key="3">
    <source>
        <dbReference type="ARBA" id="ARBA00022723"/>
    </source>
</evidence>
<dbReference type="InterPro" id="IPR014140">
    <property type="entry name" value="DNA_helicase_suAddB"/>
</dbReference>
<evidence type="ECO:0000256" key="9">
    <source>
        <dbReference type="ARBA" id="ARBA00022840"/>
    </source>
</evidence>
<feature type="binding site" evidence="14">
    <location>
        <position position="1132"/>
    </location>
    <ligand>
        <name>[4Fe-4S] cluster</name>
        <dbReference type="ChEBI" id="CHEBI:49883"/>
    </ligand>
</feature>
<evidence type="ECO:0000256" key="13">
    <source>
        <dbReference type="ARBA" id="ARBA00023204"/>
    </source>
</evidence>